<sequence length="85" mass="9484">MEGASNGAFFPWKKQGHQIKLRATKGKRTLVMQLGKQAWISRAIIKIQFKDQEPGPGKTSSETLKHGTIVSVNNQQDGSNDIRTY</sequence>
<dbReference type="EnsemblPlants" id="OBART10G16840.1">
    <property type="protein sequence ID" value="OBART10G16840.1"/>
    <property type="gene ID" value="OBART10G16840"/>
</dbReference>
<dbReference type="PaxDb" id="65489-OBART10G16840.1"/>
<dbReference type="HOGENOM" id="CLU_2516186_0_0_1"/>
<dbReference type="Proteomes" id="UP000026960">
    <property type="component" value="Chromosome 10"/>
</dbReference>
<evidence type="ECO:0000313" key="2">
    <source>
        <dbReference type="EnsemblPlants" id="OBART10G16840.1"/>
    </source>
</evidence>
<feature type="compositionally biased region" description="Polar residues" evidence="1">
    <location>
        <begin position="70"/>
        <end position="85"/>
    </location>
</feature>
<dbReference type="Gramene" id="OBART10G16840.1">
    <property type="protein sequence ID" value="OBART10G16840.1"/>
    <property type="gene ID" value="OBART10G16840"/>
</dbReference>
<keyword evidence="3" id="KW-1185">Reference proteome</keyword>
<evidence type="ECO:0000313" key="3">
    <source>
        <dbReference type="Proteomes" id="UP000026960"/>
    </source>
</evidence>
<protein>
    <submittedName>
        <fullName evidence="2">Uncharacterized protein</fullName>
    </submittedName>
</protein>
<reference evidence="2" key="1">
    <citation type="journal article" date="2009" name="Rice">
        <title>De Novo Next Generation Sequencing of Plant Genomes.</title>
        <authorList>
            <person name="Rounsley S."/>
            <person name="Marri P.R."/>
            <person name="Yu Y."/>
            <person name="He R."/>
            <person name="Sisneros N."/>
            <person name="Goicoechea J.L."/>
            <person name="Lee S.J."/>
            <person name="Angelova A."/>
            <person name="Kudrna D."/>
            <person name="Luo M."/>
            <person name="Affourtit J."/>
            <person name="Desany B."/>
            <person name="Knight J."/>
            <person name="Niazi F."/>
            <person name="Egholm M."/>
            <person name="Wing R.A."/>
        </authorList>
    </citation>
    <scope>NUCLEOTIDE SEQUENCE [LARGE SCALE GENOMIC DNA]</scope>
    <source>
        <strain evidence="2">cv. IRGC 105608</strain>
    </source>
</reference>
<reference evidence="2" key="2">
    <citation type="submission" date="2015-03" db="UniProtKB">
        <authorList>
            <consortium name="EnsemblPlants"/>
        </authorList>
    </citation>
    <scope>IDENTIFICATION</scope>
</reference>
<dbReference type="AlphaFoldDB" id="A0A0D3HG03"/>
<accession>A0A0D3HG03</accession>
<proteinExistence type="predicted"/>
<feature type="region of interest" description="Disordered" evidence="1">
    <location>
        <begin position="51"/>
        <end position="85"/>
    </location>
</feature>
<name>A0A0D3HG03_9ORYZ</name>
<organism evidence="2">
    <name type="scientific">Oryza barthii</name>
    <dbReference type="NCBI Taxonomy" id="65489"/>
    <lineage>
        <taxon>Eukaryota</taxon>
        <taxon>Viridiplantae</taxon>
        <taxon>Streptophyta</taxon>
        <taxon>Embryophyta</taxon>
        <taxon>Tracheophyta</taxon>
        <taxon>Spermatophyta</taxon>
        <taxon>Magnoliopsida</taxon>
        <taxon>Liliopsida</taxon>
        <taxon>Poales</taxon>
        <taxon>Poaceae</taxon>
        <taxon>BOP clade</taxon>
        <taxon>Oryzoideae</taxon>
        <taxon>Oryzeae</taxon>
        <taxon>Oryzinae</taxon>
        <taxon>Oryza</taxon>
    </lineage>
</organism>
<evidence type="ECO:0000256" key="1">
    <source>
        <dbReference type="SAM" id="MobiDB-lite"/>
    </source>
</evidence>